<name>A0AAN6Q4I1_9PEZI</name>
<dbReference type="EMBL" id="MU863628">
    <property type="protein sequence ID" value="KAK4103434.1"/>
    <property type="molecule type" value="Genomic_DNA"/>
</dbReference>
<reference evidence="1" key="2">
    <citation type="submission" date="2023-05" db="EMBL/GenBank/DDBJ databases">
        <authorList>
            <consortium name="Lawrence Berkeley National Laboratory"/>
            <person name="Steindorff A."/>
            <person name="Hensen N."/>
            <person name="Bonometti L."/>
            <person name="Westerberg I."/>
            <person name="Brannstrom I.O."/>
            <person name="Guillou S."/>
            <person name="Cros-Aarteil S."/>
            <person name="Calhoun S."/>
            <person name="Haridas S."/>
            <person name="Kuo A."/>
            <person name="Mondo S."/>
            <person name="Pangilinan J."/>
            <person name="Riley R."/>
            <person name="Labutti K."/>
            <person name="Andreopoulos B."/>
            <person name="Lipzen A."/>
            <person name="Chen C."/>
            <person name="Yanf M."/>
            <person name="Daum C."/>
            <person name="Ng V."/>
            <person name="Clum A."/>
            <person name="Ohm R."/>
            <person name="Martin F."/>
            <person name="Silar P."/>
            <person name="Natvig D."/>
            <person name="Lalanne C."/>
            <person name="Gautier V."/>
            <person name="Ament-Velasquez S.L."/>
            <person name="Kruys A."/>
            <person name="Hutchinson M.I."/>
            <person name="Powell A.J."/>
            <person name="Barry K."/>
            <person name="Miller A.N."/>
            <person name="Grigoriev I.V."/>
            <person name="Debuchy R."/>
            <person name="Gladieux P."/>
            <person name="Thoren M.H."/>
            <person name="Johannesson H."/>
        </authorList>
    </citation>
    <scope>NUCLEOTIDE SEQUENCE</scope>
    <source>
        <strain evidence="1">CBS 757.83</strain>
    </source>
</reference>
<proteinExistence type="predicted"/>
<gene>
    <name evidence="1" type="ORF">N658DRAFT_505134</name>
</gene>
<keyword evidence="2" id="KW-1185">Reference proteome</keyword>
<dbReference type="Proteomes" id="UP001305647">
    <property type="component" value="Unassembled WGS sequence"/>
</dbReference>
<protein>
    <submittedName>
        <fullName evidence="1">Uncharacterized protein</fullName>
    </submittedName>
</protein>
<reference evidence="1" key="1">
    <citation type="journal article" date="2023" name="Mol. Phylogenet. Evol.">
        <title>Genome-scale phylogeny and comparative genomics of the fungal order Sordariales.</title>
        <authorList>
            <person name="Hensen N."/>
            <person name="Bonometti L."/>
            <person name="Westerberg I."/>
            <person name="Brannstrom I.O."/>
            <person name="Guillou S."/>
            <person name="Cros-Aarteil S."/>
            <person name="Calhoun S."/>
            <person name="Haridas S."/>
            <person name="Kuo A."/>
            <person name="Mondo S."/>
            <person name="Pangilinan J."/>
            <person name="Riley R."/>
            <person name="LaButti K."/>
            <person name="Andreopoulos B."/>
            <person name="Lipzen A."/>
            <person name="Chen C."/>
            <person name="Yan M."/>
            <person name="Daum C."/>
            <person name="Ng V."/>
            <person name="Clum A."/>
            <person name="Steindorff A."/>
            <person name="Ohm R.A."/>
            <person name="Martin F."/>
            <person name="Silar P."/>
            <person name="Natvig D.O."/>
            <person name="Lalanne C."/>
            <person name="Gautier V."/>
            <person name="Ament-Velasquez S.L."/>
            <person name="Kruys A."/>
            <person name="Hutchinson M.I."/>
            <person name="Powell A.J."/>
            <person name="Barry K."/>
            <person name="Miller A.N."/>
            <person name="Grigoriev I.V."/>
            <person name="Debuchy R."/>
            <person name="Gladieux P."/>
            <person name="Hiltunen Thoren M."/>
            <person name="Johannesson H."/>
        </authorList>
    </citation>
    <scope>NUCLEOTIDE SEQUENCE</scope>
    <source>
        <strain evidence="1">CBS 757.83</strain>
    </source>
</reference>
<organism evidence="1 2">
    <name type="scientific">Parathielavia hyrcaniae</name>
    <dbReference type="NCBI Taxonomy" id="113614"/>
    <lineage>
        <taxon>Eukaryota</taxon>
        <taxon>Fungi</taxon>
        <taxon>Dikarya</taxon>
        <taxon>Ascomycota</taxon>
        <taxon>Pezizomycotina</taxon>
        <taxon>Sordariomycetes</taxon>
        <taxon>Sordariomycetidae</taxon>
        <taxon>Sordariales</taxon>
        <taxon>Chaetomiaceae</taxon>
        <taxon>Parathielavia</taxon>
    </lineage>
</organism>
<comment type="caution">
    <text evidence="1">The sequence shown here is derived from an EMBL/GenBank/DDBJ whole genome shotgun (WGS) entry which is preliminary data.</text>
</comment>
<sequence length="206" mass="22963">MRLAVHRGQTSTIRVMLRRSQHPIEPWFRYYYLKEAYTLLKPATLACLLEHPSMRFDEADLTDEADLPLAHLVRNADRLCAETYDKRNDIFSGKRGPWSRMENIAPWIACVAAFAQAGADPEMRDKAGRSALDYLGEHLAYDGKDRFKKSLASALRAVVGGEEQNDAPLDPVACWEAIKALKVPGIELPRVSGGSDEFEEGEEGGG</sequence>
<evidence type="ECO:0000313" key="1">
    <source>
        <dbReference type="EMBL" id="KAK4103434.1"/>
    </source>
</evidence>
<accession>A0AAN6Q4I1</accession>
<dbReference type="AlphaFoldDB" id="A0AAN6Q4I1"/>
<evidence type="ECO:0000313" key="2">
    <source>
        <dbReference type="Proteomes" id="UP001305647"/>
    </source>
</evidence>